<dbReference type="AlphaFoldDB" id="I5B734"/>
<proteinExistence type="predicted"/>
<dbReference type="HOGENOM" id="CLU_076318_1_0_7"/>
<evidence type="ECO:0000313" key="2">
    <source>
        <dbReference type="Proteomes" id="UP000005778"/>
    </source>
</evidence>
<protein>
    <submittedName>
        <fullName evidence="1">Uncharacterized protein</fullName>
    </submittedName>
</protein>
<keyword evidence="2" id="KW-1185">Reference proteome</keyword>
<reference evidence="1 2" key="1">
    <citation type="submission" date="2011-09" db="EMBL/GenBank/DDBJ databases">
        <authorList>
            <consortium name="US DOE Joint Genome Institute (JGI-PGF)"/>
            <person name="Lucas S."/>
            <person name="Han J."/>
            <person name="Lapidus A."/>
            <person name="Cheng J.-F."/>
            <person name="Goodwin L."/>
            <person name="Pitluck S."/>
            <person name="Peters L."/>
            <person name="Land M.L."/>
            <person name="Hauser L."/>
            <person name="Orellana R."/>
            <person name="Lovley D."/>
            <person name="Woyke T.J."/>
        </authorList>
    </citation>
    <scope>NUCLEOTIDE SEQUENCE [LARGE SCALE GENOMIC DNA]</scope>
    <source>
        <strain evidence="1 2">2ac9</strain>
    </source>
</reference>
<dbReference type="STRING" id="879212.DespoDRAFT_03540"/>
<evidence type="ECO:0000313" key="1">
    <source>
        <dbReference type="EMBL" id="EIM65297.1"/>
    </source>
</evidence>
<name>I5B734_9BACT</name>
<dbReference type="PANTHER" id="PTHR30087:SF1">
    <property type="entry name" value="HYPOTHETICAL CYTOSOLIC PROTEIN"/>
    <property type="match status" value="1"/>
</dbReference>
<dbReference type="PANTHER" id="PTHR30087">
    <property type="entry name" value="INNER MEMBRANE PROTEIN"/>
    <property type="match status" value="1"/>
</dbReference>
<dbReference type="InterPro" id="IPR007553">
    <property type="entry name" value="2-thiour_desulf"/>
</dbReference>
<dbReference type="RefSeq" id="WP_004075347.1">
    <property type="nucleotide sequence ID" value="NZ_CM001488.1"/>
</dbReference>
<organism evidence="1 2">
    <name type="scientific">Desulfobacter postgatei 2ac9</name>
    <dbReference type="NCBI Taxonomy" id="879212"/>
    <lineage>
        <taxon>Bacteria</taxon>
        <taxon>Pseudomonadati</taxon>
        <taxon>Thermodesulfobacteriota</taxon>
        <taxon>Desulfobacteria</taxon>
        <taxon>Desulfobacterales</taxon>
        <taxon>Desulfobacteraceae</taxon>
        <taxon>Desulfobacter</taxon>
    </lineage>
</organism>
<dbReference type="Proteomes" id="UP000005778">
    <property type="component" value="Chromosome"/>
</dbReference>
<dbReference type="EMBL" id="CM001488">
    <property type="protein sequence ID" value="EIM65297.1"/>
    <property type="molecule type" value="Genomic_DNA"/>
</dbReference>
<accession>I5B734</accession>
<dbReference type="Pfam" id="PF04463">
    <property type="entry name" value="2-thiour_desulf"/>
    <property type="match status" value="1"/>
</dbReference>
<gene>
    <name evidence="1" type="ORF">DespoDRAFT_03540</name>
</gene>
<reference evidence="1 2" key="2">
    <citation type="submission" date="2012-02" db="EMBL/GenBank/DDBJ databases">
        <title>Improved High-Quality Draft sequence of Desulfobacter postgatei 2ac9.</title>
        <authorList>
            <consortium name="US DOE Joint Genome Institute"/>
            <person name="Lucas S."/>
            <person name="Han J."/>
            <person name="Lapidus A."/>
            <person name="Cheng J.-F."/>
            <person name="Goodwin L."/>
            <person name="Pitluck S."/>
            <person name="Peters L."/>
            <person name="Ovchinnikova G."/>
            <person name="Held B."/>
            <person name="Detter J.C."/>
            <person name="Han C."/>
            <person name="Tapia R."/>
            <person name="Land M."/>
            <person name="Hauser L."/>
            <person name="Kyrpides N."/>
            <person name="Ivanova N."/>
            <person name="Pagani I."/>
            <person name="Orellana R."/>
            <person name="Lovley D."/>
            <person name="Woyke T."/>
        </authorList>
    </citation>
    <scope>NUCLEOTIDE SEQUENCE [LARGE SCALE GENOMIC DNA]</scope>
    <source>
        <strain evidence="1 2">2ac9</strain>
    </source>
</reference>
<sequence length="161" mass="17018">MEKILISACLLGQPVRYDGRSCPFKCSLIDLWQAKGLLVPVCPEMDGGLPVPRPPAEISPGGGPGVWAGTARVTTRQVDVTAFFIKGAQAALDKAVACGIKTALLKQKSPSCGSCRIYDGSFSRSLVAGMGVTTAFLRQNGIMVFGEDQINQLPQAIAHNK</sequence>
<dbReference type="OrthoDB" id="495783at2"/>
<dbReference type="eggNOG" id="COG1683">
    <property type="taxonomic scope" value="Bacteria"/>
</dbReference>